<proteinExistence type="predicted"/>
<comment type="caution">
    <text evidence="1">The sequence shown here is derived from an EMBL/GenBank/DDBJ whole genome shotgun (WGS) entry which is preliminary data.</text>
</comment>
<evidence type="ECO:0000313" key="1">
    <source>
        <dbReference type="EMBL" id="TNV71057.1"/>
    </source>
</evidence>
<organism evidence="1 2">
    <name type="scientific">Halteria grandinella</name>
    <dbReference type="NCBI Taxonomy" id="5974"/>
    <lineage>
        <taxon>Eukaryota</taxon>
        <taxon>Sar</taxon>
        <taxon>Alveolata</taxon>
        <taxon>Ciliophora</taxon>
        <taxon>Intramacronucleata</taxon>
        <taxon>Spirotrichea</taxon>
        <taxon>Stichotrichia</taxon>
        <taxon>Sporadotrichida</taxon>
        <taxon>Halteriidae</taxon>
        <taxon>Halteria</taxon>
    </lineage>
</organism>
<reference evidence="1" key="1">
    <citation type="submission" date="2019-06" db="EMBL/GenBank/DDBJ databases">
        <authorList>
            <person name="Zheng W."/>
        </authorList>
    </citation>
    <scope>NUCLEOTIDE SEQUENCE</scope>
    <source>
        <strain evidence="1">QDHG01</strain>
    </source>
</reference>
<dbReference type="Proteomes" id="UP000785679">
    <property type="component" value="Unassembled WGS sequence"/>
</dbReference>
<protein>
    <submittedName>
        <fullName evidence="1">Uncharacterized protein</fullName>
    </submittedName>
</protein>
<accession>A0A8J8SU73</accession>
<gene>
    <name evidence="1" type="ORF">FGO68_gene6875</name>
</gene>
<evidence type="ECO:0000313" key="2">
    <source>
        <dbReference type="Proteomes" id="UP000785679"/>
    </source>
</evidence>
<name>A0A8J8SU73_HALGN</name>
<keyword evidence="2" id="KW-1185">Reference proteome</keyword>
<dbReference type="EMBL" id="RRYP01030887">
    <property type="protein sequence ID" value="TNV71057.1"/>
    <property type="molecule type" value="Genomic_DNA"/>
</dbReference>
<sequence>MRNYADNYLTYNLNRSICLRRSKDRRNATQILGRRHRILQMQFKNCKIENKSCEELLTKQAQQTYINNIEITLGCIVGQDGLVKGQNFAKTRFDRE</sequence>
<dbReference type="AlphaFoldDB" id="A0A8J8SU73"/>